<evidence type="ECO:0008006" key="3">
    <source>
        <dbReference type="Google" id="ProtNLM"/>
    </source>
</evidence>
<name>A0ABQ7HXT3_9MICR</name>
<protein>
    <recommendedName>
        <fullName evidence="3">Reverse transcriptase domain-containing protein</fullName>
    </recommendedName>
</protein>
<reference evidence="1 2" key="1">
    <citation type="submission" date="2019-01" db="EMBL/GenBank/DDBJ databases">
        <title>Genomes sequencing and comparative genomics of infectious freshwater microsporidia, Cucumispora dikerogammari and Thelohania contejeani.</title>
        <authorList>
            <person name="Cormier A."/>
            <person name="Giraud I."/>
            <person name="Wattier R."/>
            <person name="Teixeira M."/>
            <person name="Grandjean F."/>
            <person name="Rigaud T."/>
            <person name="Cordaux R."/>
        </authorList>
    </citation>
    <scope>NUCLEOTIDE SEQUENCE [LARGE SCALE GENOMIC DNA]</scope>
    <source>
        <strain evidence="1">T1</strain>
        <tissue evidence="1">Spores</tissue>
    </source>
</reference>
<sequence length="117" mass="13377">MHAEEISHATKNLLFIDNLKLLATNSTVIGNIVKKTVSFFKDIGLEINREKSVTNDYRYEITASLLDNTGVYKYSGIIEDHSSSIIRESYRKARCELLARVNKPVTLISIRKIYLNQ</sequence>
<keyword evidence="2" id="KW-1185">Reference proteome</keyword>
<organism evidence="1 2">
    <name type="scientific">Astathelohania contejeani</name>
    <dbReference type="NCBI Taxonomy" id="164912"/>
    <lineage>
        <taxon>Eukaryota</taxon>
        <taxon>Fungi</taxon>
        <taxon>Fungi incertae sedis</taxon>
        <taxon>Microsporidia</taxon>
        <taxon>Astathelohaniidae</taxon>
        <taxon>Astathelohania</taxon>
    </lineage>
</organism>
<gene>
    <name evidence="1" type="ORF">TCON_1793</name>
</gene>
<dbReference type="EMBL" id="SBIQ01000145">
    <property type="protein sequence ID" value="KAF7682993.1"/>
    <property type="molecule type" value="Genomic_DNA"/>
</dbReference>
<accession>A0ABQ7HXT3</accession>
<dbReference type="Proteomes" id="UP001516464">
    <property type="component" value="Unassembled WGS sequence"/>
</dbReference>
<evidence type="ECO:0000313" key="1">
    <source>
        <dbReference type="EMBL" id="KAF7682993.1"/>
    </source>
</evidence>
<proteinExistence type="predicted"/>
<evidence type="ECO:0000313" key="2">
    <source>
        <dbReference type="Proteomes" id="UP001516464"/>
    </source>
</evidence>
<comment type="caution">
    <text evidence="1">The sequence shown here is derived from an EMBL/GenBank/DDBJ whole genome shotgun (WGS) entry which is preliminary data.</text>
</comment>